<comment type="caution">
    <text evidence="1">The sequence shown here is derived from an EMBL/GenBank/DDBJ whole genome shotgun (WGS) entry which is preliminary data.</text>
</comment>
<reference evidence="1 2" key="1">
    <citation type="submission" date="2024-11" db="EMBL/GenBank/DDBJ databases">
        <authorList>
            <person name="Heng Y.C."/>
            <person name="Lim A.C.H."/>
            <person name="Lee J.K.Y."/>
            <person name="Kittelmann S."/>
        </authorList>
    </citation>
    <scope>NUCLEOTIDE SEQUENCE [LARGE SCALE GENOMIC DNA]</scope>
    <source>
        <strain evidence="1 2">WILCCON 0269</strain>
    </source>
</reference>
<sequence length="53" mass="6116">MNDYWYNHPVNSEEFKTGLEEALESQLVKLLVAFTVRQGRGEKGNSQNHGHKK</sequence>
<accession>A0ABW8SNW0</accession>
<protein>
    <submittedName>
        <fullName evidence="1">Uncharacterized protein</fullName>
    </submittedName>
</protein>
<keyword evidence="2" id="KW-1185">Reference proteome</keyword>
<organism evidence="1 2">
    <name type="scientific">Candidatus Clostridium eludens</name>
    <dbReference type="NCBI Taxonomy" id="3381663"/>
    <lineage>
        <taxon>Bacteria</taxon>
        <taxon>Bacillati</taxon>
        <taxon>Bacillota</taxon>
        <taxon>Clostridia</taxon>
        <taxon>Eubacteriales</taxon>
        <taxon>Clostridiaceae</taxon>
        <taxon>Clostridium</taxon>
    </lineage>
</organism>
<name>A0ABW8SNW0_9CLOT</name>
<dbReference type="EMBL" id="JBJHZX010000029">
    <property type="protein sequence ID" value="MFL0197357.1"/>
    <property type="molecule type" value="Genomic_DNA"/>
</dbReference>
<evidence type="ECO:0000313" key="2">
    <source>
        <dbReference type="Proteomes" id="UP001623660"/>
    </source>
</evidence>
<evidence type="ECO:0000313" key="1">
    <source>
        <dbReference type="EMBL" id="MFL0197357.1"/>
    </source>
</evidence>
<dbReference type="Proteomes" id="UP001623660">
    <property type="component" value="Unassembled WGS sequence"/>
</dbReference>
<proteinExistence type="predicted"/>
<gene>
    <name evidence="1" type="ORF">ACJDU8_17580</name>
</gene>
<dbReference type="RefSeq" id="WP_406793462.1">
    <property type="nucleotide sequence ID" value="NZ_JBJHZX010000029.1"/>
</dbReference>